<evidence type="ECO:0000313" key="2">
    <source>
        <dbReference type="Proteomes" id="UP000315711"/>
    </source>
</evidence>
<keyword evidence="2" id="KW-1185">Reference proteome</keyword>
<accession>A0A562QSM8</accession>
<gene>
    <name evidence="1" type="ORF">IQ10_00165</name>
</gene>
<comment type="caution">
    <text evidence="1">The sequence shown here is derived from an EMBL/GenBank/DDBJ whole genome shotgun (WGS) entry which is preliminary data.</text>
</comment>
<evidence type="ECO:0000313" key="1">
    <source>
        <dbReference type="EMBL" id="TWI59744.1"/>
    </source>
</evidence>
<protein>
    <submittedName>
        <fullName evidence="1">Uncharacterized beta-barrel protein YwiB (DUF1934 family)</fullName>
    </submittedName>
</protein>
<reference evidence="1 2" key="1">
    <citation type="journal article" date="2015" name="Stand. Genomic Sci.">
        <title>Genomic Encyclopedia of Bacterial and Archaeal Type Strains, Phase III: the genomes of soil and plant-associated and newly described type strains.</title>
        <authorList>
            <person name="Whitman W.B."/>
            <person name="Woyke T."/>
            <person name="Klenk H.P."/>
            <person name="Zhou Y."/>
            <person name="Lilburn T.G."/>
            <person name="Beck B.J."/>
            <person name="De Vos P."/>
            <person name="Vandamme P."/>
            <person name="Eisen J.A."/>
            <person name="Garrity G."/>
            <person name="Hugenholtz P."/>
            <person name="Kyrpides N.C."/>
        </authorList>
    </citation>
    <scope>NUCLEOTIDE SEQUENCE [LARGE SCALE GENOMIC DNA]</scope>
    <source>
        <strain evidence="1 2">CGMCC 1.10116</strain>
    </source>
</reference>
<dbReference type="InterPro" id="IPR015231">
    <property type="entry name" value="DUF1934"/>
</dbReference>
<dbReference type="AlphaFoldDB" id="A0A562QSM8"/>
<dbReference type="Pfam" id="PF09148">
    <property type="entry name" value="DUF1934"/>
    <property type="match status" value="1"/>
</dbReference>
<dbReference type="Gene3D" id="2.40.128.20">
    <property type="match status" value="1"/>
</dbReference>
<dbReference type="OrthoDB" id="2352933at2"/>
<dbReference type="InterPro" id="IPR012674">
    <property type="entry name" value="Calycin"/>
</dbReference>
<dbReference type="Proteomes" id="UP000315711">
    <property type="component" value="Unassembled WGS sequence"/>
</dbReference>
<dbReference type="EMBL" id="VLKZ01000001">
    <property type="protein sequence ID" value="TWI59744.1"/>
    <property type="molecule type" value="Genomic_DNA"/>
</dbReference>
<proteinExistence type="predicted"/>
<name>A0A562QSM8_9BACI</name>
<dbReference type="SUPFAM" id="SSF50814">
    <property type="entry name" value="Lipocalins"/>
    <property type="match status" value="1"/>
</dbReference>
<sequence>MEKAIKRAIKMRFQTKIAHGDHTESYEFTTRGELYHKGNNDYLRFEESLSETDTVQTTMKWNGRELMLIRQGVILMRQAFVSGEKTVGRYVTPEASWETTATTDKVFVQWPSGKQKGSIQLSYQFALQGQDTGVHQVRLTLEEDTTK</sequence>
<dbReference type="RefSeq" id="WP_144448578.1">
    <property type="nucleotide sequence ID" value="NZ_VLKZ01000001.1"/>
</dbReference>
<organism evidence="1 2">
    <name type="scientific">Halalkalibacter nanhaiisediminis</name>
    <dbReference type="NCBI Taxonomy" id="688079"/>
    <lineage>
        <taxon>Bacteria</taxon>
        <taxon>Bacillati</taxon>
        <taxon>Bacillota</taxon>
        <taxon>Bacilli</taxon>
        <taxon>Bacillales</taxon>
        <taxon>Bacillaceae</taxon>
        <taxon>Halalkalibacter</taxon>
    </lineage>
</organism>